<feature type="region of interest" description="Disordered" evidence="1">
    <location>
        <begin position="397"/>
        <end position="416"/>
    </location>
</feature>
<feature type="compositionally biased region" description="Polar residues" evidence="1">
    <location>
        <begin position="350"/>
        <end position="359"/>
    </location>
</feature>
<sequence length="549" mass="59323">MNSSPPPFSSPAAAAAGTSSTTRRLSPASAGTKRPASSLLPAFEPLSSSPGLPRPAKRQATERAHLKYPTPVPTSSTGILASSPPLERPHLSRTASGRAPLSDVRDVVLPENGKMITLGRSSTSSQIQLSEDRLVSRVHIKARYIPATAPLEANKIEIVCTGWNGLTLHCTGRRWDLFKGDTFSSETEGTDLIVDVVDARVMIKWPRRGGSAENLANLSDSSWDDSPPRSQLRGNSLLQSSPLRRHTRITSPESPTPAGNLSSSQRLQALIPEIADHDDSIQIYEDEPELPEPLCQPADVGVSMRTDATASFSSDLSDVEDDNDPNEENDPVVHSFGPFGGNISSRLAAISTQSTQQPQEPHRRTPNVTFNKTFTPTEGTPSMSASPLIKKEYGIPSSLAGESTTSSSKEHTSAPPVEIDPAIANHVVNQLAFSRLSSTPLDTIMQNLPAEHRSGLTNDVLRFTLESTLCIGVIPREGKDAAGKPLQTEYYYEPDKDSNLQRRDAVAAMKKPSLRNCRKQHKVGNALLVWPFIDSFDAHTHAAILLEAP</sequence>
<comment type="caution">
    <text evidence="3">The sequence shown here is derived from an EMBL/GenBank/DDBJ whole genome shotgun (WGS) entry which is preliminary data.</text>
</comment>
<dbReference type="EMBL" id="JASWJB010000002">
    <property type="protein sequence ID" value="KAK2616909.1"/>
    <property type="molecule type" value="Genomic_DNA"/>
</dbReference>
<dbReference type="AlphaFoldDB" id="A0AAJ0FYR9"/>
<feature type="compositionally biased region" description="Acidic residues" evidence="1">
    <location>
        <begin position="317"/>
        <end position="329"/>
    </location>
</feature>
<feature type="domain" description="FHA" evidence="2">
    <location>
        <begin position="116"/>
        <end position="169"/>
    </location>
</feature>
<dbReference type="Proteomes" id="UP001251528">
    <property type="component" value="Unassembled WGS sequence"/>
</dbReference>
<evidence type="ECO:0000313" key="3">
    <source>
        <dbReference type="EMBL" id="KAK2616909.1"/>
    </source>
</evidence>
<feature type="compositionally biased region" description="Polar residues" evidence="1">
    <location>
        <begin position="228"/>
        <end position="242"/>
    </location>
</feature>
<feature type="compositionally biased region" description="Polar residues" evidence="1">
    <location>
        <begin position="249"/>
        <end position="263"/>
    </location>
</feature>
<evidence type="ECO:0000313" key="4">
    <source>
        <dbReference type="Proteomes" id="UP001251528"/>
    </source>
</evidence>
<evidence type="ECO:0000256" key="1">
    <source>
        <dbReference type="SAM" id="MobiDB-lite"/>
    </source>
</evidence>
<feature type="compositionally biased region" description="Polar residues" evidence="1">
    <location>
        <begin position="366"/>
        <end position="385"/>
    </location>
</feature>
<organism evidence="3 4">
    <name type="scientific">Conoideocrella luteorostrata</name>
    <dbReference type="NCBI Taxonomy" id="1105319"/>
    <lineage>
        <taxon>Eukaryota</taxon>
        <taxon>Fungi</taxon>
        <taxon>Dikarya</taxon>
        <taxon>Ascomycota</taxon>
        <taxon>Pezizomycotina</taxon>
        <taxon>Sordariomycetes</taxon>
        <taxon>Hypocreomycetidae</taxon>
        <taxon>Hypocreales</taxon>
        <taxon>Clavicipitaceae</taxon>
        <taxon>Conoideocrella</taxon>
    </lineage>
</organism>
<gene>
    <name evidence="3" type="primary">TOS4</name>
    <name evidence="3" type="ORF">QQS21_000287</name>
</gene>
<evidence type="ECO:0000259" key="2">
    <source>
        <dbReference type="PROSITE" id="PS50006"/>
    </source>
</evidence>
<accession>A0AAJ0FYR9</accession>
<proteinExistence type="predicted"/>
<feature type="region of interest" description="Disordered" evidence="1">
    <location>
        <begin position="309"/>
        <end position="329"/>
    </location>
</feature>
<feature type="compositionally biased region" description="Low complexity" evidence="1">
    <location>
        <begin position="10"/>
        <end position="22"/>
    </location>
</feature>
<protein>
    <submittedName>
        <fullName evidence="3">Target of SBF</fullName>
    </submittedName>
</protein>
<feature type="region of interest" description="Disordered" evidence="1">
    <location>
        <begin position="1"/>
        <end position="99"/>
    </location>
</feature>
<keyword evidence="4" id="KW-1185">Reference proteome</keyword>
<dbReference type="InterPro" id="IPR000253">
    <property type="entry name" value="FHA_dom"/>
</dbReference>
<reference evidence="3" key="1">
    <citation type="submission" date="2023-06" db="EMBL/GenBank/DDBJ databases">
        <title>Conoideocrella luteorostrata (Hypocreales: Clavicipitaceae), a potential biocontrol fungus for elongate hemlock scale in United States Christmas tree production areas.</title>
        <authorList>
            <person name="Barrett H."/>
            <person name="Lovett B."/>
            <person name="Macias A.M."/>
            <person name="Stajich J.E."/>
            <person name="Kasson M.T."/>
        </authorList>
    </citation>
    <scope>NUCLEOTIDE SEQUENCE</scope>
    <source>
        <strain evidence="3">ARSEF 14590</strain>
    </source>
</reference>
<dbReference type="PROSITE" id="PS50006">
    <property type="entry name" value="FHA_DOMAIN"/>
    <property type="match status" value="1"/>
</dbReference>
<name>A0AAJ0FYR9_9HYPO</name>
<feature type="region of interest" description="Disordered" evidence="1">
    <location>
        <begin position="214"/>
        <end position="263"/>
    </location>
</feature>
<feature type="region of interest" description="Disordered" evidence="1">
    <location>
        <begin position="350"/>
        <end position="386"/>
    </location>
</feature>